<dbReference type="EMBL" id="JANPWB010000012">
    <property type="protein sequence ID" value="KAJ1120175.1"/>
    <property type="molecule type" value="Genomic_DNA"/>
</dbReference>
<sequence length="66" mass="7034">MQTGGICQCSGRHPPMTRGLGWIRSCIPDRASQERGTVPGTRKTSGHACAPEPGSRGDRDRRNTAG</sequence>
<organism evidence="2 3">
    <name type="scientific">Pleurodeles waltl</name>
    <name type="common">Iberian ribbed newt</name>
    <dbReference type="NCBI Taxonomy" id="8319"/>
    <lineage>
        <taxon>Eukaryota</taxon>
        <taxon>Metazoa</taxon>
        <taxon>Chordata</taxon>
        <taxon>Craniata</taxon>
        <taxon>Vertebrata</taxon>
        <taxon>Euteleostomi</taxon>
        <taxon>Amphibia</taxon>
        <taxon>Batrachia</taxon>
        <taxon>Caudata</taxon>
        <taxon>Salamandroidea</taxon>
        <taxon>Salamandridae</taxon>
        <taxon>Pleurodelinae</taxon>
        <taxon>Pleurodeles</taxon>
    </lineage>
</organism>
<feature type="compositionally biased region" description="Basic and acidic residues" evidence="1">
    <location>
        <begin position="55"/>
        <end position="66"/>
    </location>
</feature>
<evidence type="ECO:0000256" key="1">
    <source>
        <dbReference type="SAM" id="MobiDB-lite"/>
    </source>
</evidence>
<feature type="region of interest" description="Disordered" evidence="1">
    <location>
        <begin position="29"/>
        <end position="66"/>
    </location>
</feature>
<protein>
    <submittedName>
        <fullName evidence="2">Uncharacterized protein</fullName>
    </submittedName>
</protein>
<dbReference type="AlphaFoldDB" id="A0AAV7NZ17"/>
<name>A0AAV7NZ17_PLEWA</name>
<keyword evidence="3" id="KW-1185">Reference proteome</keyword>
<reference evidence="2" key="1">
    <citation type="journal article" date="2022" name="bioRxiv">
        <title>Sequencing and chromosome-scale assembly of the giantPleurodeles waltlgenome.</title>
        <authorList>
            <person name="Brown T."/>
            <person name="Elewa A."/>
            <person name="Iarovenko S."/>
            <person name="Subramanian E."/>
            <person name="Araus A.J."/>
            <person name="Petzold A."/>
            <person name="Susuki M."/>
            <person name="Suzuki K.-i.T."/>
            <person name="Hayashi T."/>
            <person name="Toyoda A."/>
            <person name="Oliveira C."/>
            <person name="Osipova E."/>
            <person name="Leigh N.D."/>
            <person name="Simon A."/>
            <person name="Yun M.H."/>
        </authorList>
    </citation>
    <scope>NUCLEOTIDE SEQUENCE</scope>
    <source>
        <strain evidence="2">20211129_DDA</strain>
        <tissue evidence="2">Liver</tissue>
    </source>
</reference>
<gene>
    <name evidence="2" type="ORF">NDU88_008350</name>
</gene>
<evidence type="ECO:0000313" key="2">
    <source>
        <dbReference type="EMBL" id="KAJ1120175.1"/>
    </source>
</evidence>
<dbReference type="Proteomes" id="UP001066276">
    <property type="component" value="Chromosome 8"/>
</dbReference>
<comment type="caution">
    <text evidence="2">The sequence shown here is derived from an EMBL/GenBank/DDBJ whole genome shotgun (WGS) entry which is preliminary data.</text>
</comment>
<accession>A0AAV7NZ17</accession>
<evidence type="ECO:0000313" key="3">
    <source>
        <dbReference type="Proteomes" id="UP001066276"/>
    </source>
</evidence>
<proteinExistence type="predicted"/>